<evidence type="ECO:0000313" key="11">
    <source>
        <dbReference type="Proteomes" id="UP000295504"/>
    </source>
</evidence>
<dbReference type="InterPro" id="IPR005467">
    <property type="entry name" value="His_kinase_dom"/>
</dbReference>
<evidence type="ECO:0000256" key="3">
    <source>
        <dbReference type="ARBA" id="ARBA00022553"/>
    </source>
</evidence>
<dbReference type="EMBL" id="SLYC01000015">
    <property type="protein sequence ID" value="TCQ02492.1"/>
    <property type="molecule type" value="Genomic_DNA"/>
</dbReference>
<keyword evidence="11" id="KW-1185">Reference proteome</keyword>
<dbReference type="SUPFAM" id="SSF55874">
    <property type="entry name" value="ATPase domain of HSP90 chaperone/DNA topoisomerase II/histidine kinase"/>
    <property type="match status" value="1"/>
</dbReference>
<evidence type="ECO:0000256" key="1">
    <source>
        <dbReference type="ARBA" id="ARBA00000085"/>
    </source>
</evidence>
<dbReference type="SMART" id="SM00387">
    <property type="entry name" value="HATPase_c"/>
    <property type="match status" value="1"/>
</dbReference>
<dbReference type="Pfam" id="PF02518">
    <property type="entry name" value="HATPase_c"/>
    <property type="match status" value="1"/>
</dbReference>
<dbReference type="InterPro" id="IPR003594">
    <property type="entry name" value="HATPase_dom"/>
</dbReference>
<keyword evidence="7" id="KW-0067">ATP-binding</keyword>
<dbReference type="OrthoDB" id="9813394at2"/>
<accession>A0A4R2TJH5</accession>
<comment type="caution">
    <text evidence="10">The sequence shown here is derived from an EMBL/GenBank/DDBJ whole genome shotgun (WGS) entry which is preliminary data.</text>
</comment>
<keyword evidence="6 10" id="KW-0418">Kinase</keyword>
<organism evidence="10 11">
    <name type="scientific">Serpentinicella alkaliphila</name>
    <dbReference type="NCBI Taxonomy" id="1734049"/>
    <lineage>
        <taxon>Bacteria</taxon>
        <taxon>Bacillati</taxon>
        <taxon>Bacillota</taxon>
        <taxon>Clostridia</taxon>
        <taxon>Peptostreptococcales</taxon>
        <taxon>Natronincolaceae</taxon>
        <taxon>Serpentinicella</taxon>
    </lineage>
</organism>
<keyword evidence="4" id="KW-0808">Transferase</keyword>
<dbReference type="AlphaFoldDB" id="A0A4R2TJH5"/>
<comment type="catalytic activity">
    <reaction evidence="1">
        <text>ATP + protein L-histidine = ADP + protein N-phospho-L-histidine.</text>
        <dbReference type="EC" id="2.7.13.3"/>
    </reaction>
</comment>
<name>A0A4R2TJH5_9FIRM</name>
<dbReference type="Gene3D" id="3.30.565.10">
    <property type="entry name" value="Histidine kinase-like ATPase, C-terminal domain"/>
    <property type="match status" value="1"/>
</dbReference>
<evidence type="ECO:0000256" key="4">
    <source>
        <dbReference type="ARBA" id="ARBA00022679"/>
    </source>
</evidence>
<dbReference type="CDD" id="cd16922">
    <property type="entry name" value="HATPase_EvgS-ArcB-TorS-like"/>
    <property type="match status" value="1"/>
</dbReference>
<dbReference type="InterPro" id="IPR036890">
    <property type="entry name" value="HATPase_C_sf"/>
</dbReference>
<dbReference type="Proteomes" id="UP000295504">
    <property type="component" value="Unassembled WGS sequence"/>
</dbReference>
<dbReference type="EC" id="2.7.13.3" evidence="2"/>
<evidence type="ECO:0000256" key="7">
    <source>
        <dbReference type="ARBA" id="ARBA00022840"/>
    </source>
</evidence>
<evidence type="ECO:0000256" key="6">
    <source>
        <dbReference type="ARBA" id="ARBA00022777"/>
    </source>
</evidence>
<gene>
    <name evidence="10" type="ORF">EDD79_10159</name>
</gene>
<evidence type="ECO:0000313" key="10">
    <source>
        <dbReference type="EMBL" id="TCQ02492.1"/>
    </source>
</evidence>
<evidence type="ECO:0000256" key="8">
    <source>
        <dbReference type="ARBA" id="ARBA00023012"/>
    </source>
</evidence>
<keyword evidence="8" id="KW-0902">Two-component regulatory system</keyword>
<reference evidence="10 11" key="1">
    <citation type="submission" date="2019-03" db="EMBL/GenBank/DDBJ databases">
        <title>Genomic Encyclopedia of Type Strains, Phase IV (KMG-IV): sequencing the most valuable type-strain genomes for metagenomic binning, comparative biology and taxonomic classification.</title>
        <authorList>
            <person name="Goeker M."/>
        </authorList>
    </citation>
    <scope>NUCLEOTIDE SEQUENCE [LARGE SCALE GENOMIC DNA]</scope>
    <source>
        <strain evidence="10 11">DSM 100013</strain>
    </source>
</reference>
<evidence type="ECO:0000256" key="2">
    <source>
        <dbReference type="ARBA" id="ARBA00012438"/>
    </source>
</evidence>
<dbReference type="PRINTS" id="PR00344">
    <property type="entry name" value="BCTRLSENSOR"/>
</dbReference>
<sequence length="207" mass="23307">MSRIHSGVYNLDLYNYNIVGLINNIILSIKDYSKAHNLNVEFFSNVDECIIACDPEKIERIMLNLLSNAIKFTESGGHIKVDIHKSEDEIKISVNDSGIGIPEDKLMYIFNRFSQVDKGLHRNREGSGIGLSLVKSFVDMHEGKINVSSKLGEGTEFTIVLPVREIEDRSGNEQPIDISQSNVEIMQIEFADIYRTSILKLNKFLGG</sequence>
<dbReference type="PROSITE" id="PS50109">
    <property type="entry name" value="HIS_KIN"/>
    <property type="match status" value="1"/>
</dbReference>
<dbReference type="PANTHER" id="PTHR43547:SF2">
    <property type="entry name" value="HYBRID SIGNAL TRANSDUCTION HISTIDINE KINASE C"/>
    <property type="match status" value="1"/>
</dbReference>
<evidence type="ECO:0000259" key="9">
    <source>
        <dbReference type="PROSITE" id="PS50109"/>
    </source>
</evidence>
<feature type="domain" description="Histidine kinase" evidence="9">
    <location>
        <begin position="1"/>
        <end position="165"/>
    </location>
</feature>
<protein>
    <recommendedName>
        <fullName evidence="2">histidine kinase</fullName>
        <ecNumber evidence="2">2.7.13.3</ecNumber>
    </recommendedName>
</protein>
<dbReference type="FunFam" id="3.30.565.10:FF:000037">
    <property type="entry name" value="Hybrid sensor histidine kinase/response regulator"/>
    <property type="match status" value="1"/>
</dbReference>
<keyword evidence="3" id="KW-0597">Phosphoprotein</keyword>
<proteinExistence type="predicted"/>
<keyword evidence="5" id="KW-0547">Nucleotide-binding</keyword>
<dbReference type="GO" id="GO:0000155">
    <property type="term" value="F:phosphorelay sensor kinase activity"/>
    <property type="evidence" value="ECO:0007669"/>
    <property type="project" value="TreeGrafter"/>
</dbReference>
<dbReference type="InterPro" id="IPR004358">
    <property type="entry name" value="Sig_transdc_His_kin-like_C"/>
</dbReference>
<dbReference type="PANTHER" id="PTHR43547">
    <property type="entry name" value="TWO-COMPONENT HISTIDINE KINASE"/>
    <property type="match status" value="1"/>
</dbReference>
<dbReference type="GO" id="GO:0005524">
    <property type="term" value="F:ATP binding"/>
    <property type="evidence" value="ECO:0007669"/>
    <property type="project" value="UniProtKB-KW"/>
</dbReference>
<evidence type="ECO:0000256" key="5">
    <source>
        <dbReference type="ARBA" id="ARBA00022741"/>
    </source>
</evidence>